<evidence type="ECO:0000256" key="4">
    <source>
        <dbReference type="ARBA" id="ARBA00022737"/>
    </source>
</evidence>
<feature type="domain" description="C2H2-type" evidence="13">
    <location>
        <begin position="302"/>
        <end position="329"/>
    </location>
</feature>
<feature type="region of interest" description="Disordered" evidence="12">
    <location>
        <begin position="756"/>
        <end position="798"/>
    </location>
</feature>
<dbReference type="GO" id="GO:0000981">
    <property type="term" value="F:DNA-binding transcription factor activity, RNA polymerase II-specific"/>
    <property type="evidence" value="ECO:0007669"/>
    <property type="project" value="TreeGrafter"/>
</dbReference>
<dbReference type="FunFam" id="3.30.160.60:FF:000213">
    <property type="entry name" value="Zinc finger protein 624"/>
    <property type="match status" value="2"/>
</dbReference>
<accession>A0A7J5XR82</accession>
<keyword evidence="8" id="KW-0238">DNA-binding</keyword>
<evidence type="ECO:0000259" key="13">
    <source>
        <dbReference type="PROSITE" id="PS50157"/>
    </source>
</evidence>
<feature type="region of interest" description="Disordered" evidence="12">
    <location>
        <begin position="1197"/>
        <end position="1262"/>
    </location>
</feature>
<dbReference type="PROSITE" id="PS50157">
    <property type="entry name" value="ZINC_FINGER_C2H2_2"/>
    <property type="match status" value="12"/>
</dbReference>
<dbReference type="PROSITE" id="PS00028">
    <property type="entry name" value="ZINC_FINGER_C2H2_1"/>
    <property type="match status" value="11"/>
</dbReference>
<evidence type="ECO:0000256" key="7">
    <source>
        <dbReference type="ARBA" id="ARBA00023015"/>
    </source>
</evidence>
<evidence type="ECO:0000256" key="2">
    <source>
        <dbReference type="ARBA" id="ARBA00006991"/>
    </source>
</evidence>
<evidence type="ECO:0000256" key="1">
    <source>
        <dbReference type="ARBA" id="ARBA00004123"/>
    </source>
</evidence>
<feature type="domain" description="C2H2-type" evidence="13">
    <location>
        <begin position="655"/>
        <end position="682"/>
    </location>
</feature>
<feature type="compositionally biased region" description="Polar residues" evidence="12">
    <location>
        <begin position="1230"/>
        <end position="1244"/>
    </location>
</feature>
<evidence type="ECO:0000313" key="15">
    <source>
        <dbReference type="Proteomes" id="UP000518266"/>
    </source>
</evidence>
<keyword evidence="5 11" id="KW-0863">Zinc-finger</keyword>
<dbReference type="GO" id="GO:0005634">
    <property type="term" value="C:nucleus"/>
    <property type="evidence" value="ECO:0007669"/>
    <property type="project" value="UniProtKB-SubCell"/>
</dbReference>
<keyword evidence="10" id="KW-0539">Nucleus</keyword>
<feature type="compositionally biased region" description="Pro residues" evidence="12">
    <location>
        <begin position="789"/>
        <end position="798"/>
    </location>
</feature>
<feature type="domain" description="C2H2-type" evidence="13">
    <location>
        <begin position="571"/>
        <end position="598"/>
    </location>
</feature>
<organism evidence="14 15">
    <name type="scientific">Dissostichus mawsoni</name>
    <name type="common">Antarctic cod</name>
    <dbReference type="NCBI Taxonomy" id="36200"/>
    <lineage>
        <taxon>Eukaryota</taxon>
        <taxon>Metazoa</taxon>
        <taxon>Chordata</taxon>
        <taxon>Craniata</taxon>
        <taxon>Vertebrata</taxon>
        <taxon>Euteleostomi</taxon>
        <taxon>Actinopterygii</taxon>
        <taxon>Neopterygii</taxon>
        <taxon>Teleostei</taxon>
        <taxon>Neoteleostei</taxon>
        <taxon>Acanthomorphata</taxon>
        <taxon>Eupercaria</taxon>
        <taxon>Perciformes</taxon>
        <taxon>Notothenioidei</taxon>
        <taxon>Nototheniidae</taxon>
        <taxon>Dissostichus</taxon>
    </lineage>
</organism>
<feature type="compositionally biased region" description="Basic and acidic residues" evidence="12">
    <location>
        <begin position="39"/>
        <end position="48"/>
    </location>
</feature>
<dbReference type="Pfam" id="PF00096">
    <property type="entry name" value="zf-C2H2"/>
    <property type="match status" value="7"/>
</dbReference>
<name>A0A7J5XR82_DISMA</name>
<dbReference type="PANTHER" id="PTHR24381:SF393">
    <property type="entry name" value="CHROMATIN-LINKED ADAPTOR FOR MSL PROTEINS, ISOFORM B"/>
    <property type="match status" value="1"/>
</dbReference>
<feature type="region of interest" description="Disordered" evidence="12">
    <location>
        <begin position="18"/>
        <end position="48"/>
    </location>
</feature>
<evidence type="ECO:0000256" key="10">
    <source>
        <dbReference type="ARBA" id="ARBA00023242"/>
    </source>
</evidence>
<evidence type="ECO:0000256" key="8">
    <source>
        <dbReference type="ARBA" id="ARBA00023125"/>
    </source>
</evidence>
<dbReference type="GO" id="GO:0000977">
    <property type="term" value="F:RNA polymerase II transcription regulatory region sequence-specific DNA binding"/>
    <property type="evidence" value="ECO:0007669"/>
    <property type="project" value="TreeGrafter"/>
</dbReference>
<feature type="compositionally biased region" description="Basic residues" evidence="12">
    <location>
        <begin position="865"/>
        <end position="876"/>
    </location>
</feature>
<feature type="domain" description="C2H2-type" evidence="13">
    <location>
        <begin position="182"/>
        <end position="209"/>
    </location>
</feature>
<comment type="similarity">
    <text evidence="2">Belongs to the krueppel C2H2-type zinc-finger protein family.</text>
</comment>
<proteinExistence type="inferred from homology"/>
<feature type="compositionally biased region" description="Basic and acidic residues" evidence="12">
    <location>
        <begin position="1197"/>
        <end position="1216"/>
    </location>
</feature>
<evidence type="ECO:0000256" key="6">
    <source>
        <dbReference type="ARBA" id="ARBA00022833"/>
    </source>
</evidence>
<feature type="domain" description="C2H2-type" evidence="13">
    <location>
        <begin position="599"/>
        <end position="626"/>
    </location>
</feature>
<feature type="domain" description="C2H2-type" evidence="13">
    <location>
        <begin position="543"/>
        <end position="570"/>
    </location>
</feature>
<keyword evidence="15" id="KW-1185">Reference proteome</keyword>
<dbReference type="Gene3D" id="3.30.160.60">
    <property type="entry name" value="Classic Zinc Finger"/>
    <property type="match status" value="10"/>
</dbReference>
<feature type="domain" description="C2H2-type" evidence="13">
    <location>
        <begin position="455"/>
        <end position="482"/>
    </location>
</feature>
<feature type="domain" description="C2H2-type" evidence="13">
    <location>
        <begin position="82"/>
        <end position="109"/>
    </location>
</feature>
<comment type="caution">
    <text evidence="14">The sequence shown here is derived from an EMBL/GenBank/DDBJ whole genome shotgun (WGS) entry which is preliminary data.</text>
</comment>
<feature type="compositionally biased region" description="Low complexity" evidence="12">
    <location>
        <begin position="877"/>
        <end position="898"/>
    </location>
</feature>
<dbReference type="OrthoDB" id="9885925at2759"/>
<dbReference type="Proteomes" id="UP000518266">
    <property type="component" value="Unassembled WGS sequence"/>
</dbReference>
<dbReference type="SUPFAM" id="SSF57667">
    <property type="entry name" value="beta-beta-alpha zinc fingers"/>
    <property type="match status" value="7"/>
</dbReference>
<feature type="domain" description="C2H2-type" evidence="13">
    <location>
        <begin position="422"/>
        <end position="450"/>
    </location>
</feature>
<dbReference type="FunFam" id="3.30.160.60:FF:000450">
    <property type="entry name" value="PR domain zinc finger protein 14"/>
    <property type="match status" value="1"/>
</dbReference>
<gene>
    <name evidence="14" type="ORF">F7725_018352</name>
</gene>
<dbReference type="InterPro" id="IPR013087">
    <property type="entry name" value="Znf_C2H2_type"/>
</dbReference>
<feature type="domain" description="C2H2-type" evidence="13">
    <location>
        <begin position="138"/>
        <end position="153"/>
    </location>
</feature>
<feature type="region of interest" description="Disordered" evidence="12">
    <location>
        <begin position="860"/>
        <end position="898"/>
    </location>
</feature>
<feature type="domain" description="C2H2-type" evidence="13">
    <location>
        <begin position="110"/>
        <end position="137"/>
    </location>
</feature>
<feature type="domain" description="C2H2-type" evidence="13">
    <location>
        <begin position="627"/>
        <end position="654"/>
    </location>
</feature>
<dbReference type="GO" id="GO:0008270">
    <property type="term" value="F:zinc ion binding"/>
    <property type="evidence" value="ECO:0007669"/>
    <property type="project" value="UniProtKB-KW"/>
</dbReference>
<evidence type="ECO:0000256" key="3">
    <source>
        <dbReference type="ARBA" id="ARBA00022723"/>
    </source>
</evidence>
<evidence type="ECO:0000256" key="12">
    <source>
        <dbReference type="SAM" id="MobiDB-lite"/>
    </source>
</evidence>
<dbReference type="FunFam" id="3.30.160.60:FF:000495">
    <property type="entry name" value="zinc finger protein 668"/>
    <property type="match status" value="1"/>
</dbReference>
<evidence type="ECO:0000313" key="14">
    <source>
        <dbReference type="EMBL" id="KAF3839635.1"/>
    </source>
</evidence>
<feature type="compositionally biased region" description="Pro residues" evidence="12">
    <location>
        <begin position="756"/>
        <end position="775"/>
    </location>
</feature>
<keyword evidence="7" id="KW-0805">Transcription regulation</keyword>
<comment type="subcellular location">
    <subcellularLocation>
        <location evidence="1">Nucleus</location>
    </subcellularLocation>
</comment>
<dbReference type="SMART" id="SM00355">
    <property type="entry name" value="ZnF_C2H2"/>
    <property type="match status" value="11"/>
</dbReference>
<feature type="compositionally biased region" description="Low complexity" evidence="12">
    <location>
        <begin position="18"/>
        <end position="32"/>
    </location>
</feature>
<dbReference type="InterPro" id="IPR036236">
    <property type="entry name" value="Znf_C2H2_sf"/>
</dbReference>
<dbReference type="FunFam" id="3.30.160.60:FF:002343">
    <property type="entry name" value="Zinc finger protein 33A"/>
    <property type="match status" value="1"/>
</dbReference>
<keyword evidence="9" id="KW-0804">Transcription</keyword>
<keyword evidence="3" id="KW-0479">Metal-binding</keyword>
<keyword evidence="4" id="KW-0677">Repeat</keyword>
<dbReference type="FunFam" id="3.30.160.60:FF:000185">
    <property type="entry name" value="zinc finger protein 319"/>
    <property type="match status" value="1"/>
</dbReference>
<dbReference type="PANTHER" id="PTHR24381">
    <property type="entry name" value="ZINC FINGER PROTEIN"/>
    <property type="match status" value="1"/>
</dbReference>
<dbReference type="EMBL" id="JAAKFY010000021">
    <property type="protein sequence ID" value="KAF3839635.1"/>
    <property type="molecule type" value="Genomic_DNA"/>
</dbReference>
<protein>
    <recommendedName>
        <fullName evidence="13">C2H2-type domain-containing protein</fullName>
    </recommendedName>
</protein>
<evidence type="ECO:0000256" key="9">
    <source>
        <dbReference type="ARBA" id="ARBA00023163"/>
    </source>
</evidence>
<sequence length="1262" mass="135246">MANTVALVVQAELLPSQSTASLSPFPSSLLGSGEDGEDNRDREEMVEGDKGVVEREVEVVLDMVASSMPDPPQQPEQTDHPFLCMDCGKSFRWSSRLTHHQRSHNNERPYRCNLCPKAFKGSSALLYHQRSHSGEKPYKCQECGKAFKRSSLLQGKGITYRCIHISFCLQVHQSVHTGVRTFLCPYCPLTFKWSSHYQYHLRQHTGECAAKKGSEIVEILVGSEEVTSSMLTDMVGFVSQEGTDGVGVGMEEVFLSTTPSGQNSSLLPQLTLTSSGEGMYTSRAIGTEVHLSTDTGASLLLYSCGSCSHNFGTRTDLEEHQVNHMAPEGGGASGEAGSGAGMEVGDGLVGAGHLLADFEEVVETTTAAENGHTTEVLLGLTGAADTNLGTSQAQYDLLQSFTEVTQSSETVQPEARTTWAGLSCGYCNKTFKTSGGLNRHVSLMHSLSSQSRSQFSCSACDRSFPLLSSLLTHQHSHTPEQRLLAEAEAEIVHADKQQGGPREIHVDIIAVSEEHEVQPAKPPKAPKKTGASKSALVGGVRAFQCPHCPLTFKWSSHYQYHLRQHTGERPYVCKECGKSFKNTSCLRRHSQMHSGLRPHTCSICSKSFSQTSNLKQHERTHSGERPFQCTHCNKSFTHSSNLQLHLRTHSSSKDFKCPYCSKEFVMHSYLQRHIRTHGSGVPMPCASGVGKDGVAVKASVGGVTTTTTLLNPITLETSGNQGSLIVSQPALNIPPNTSQNYFMIQTTSGLQLIPLTSPPPALPLPPPPPPPPVPPAMTASQAGFSSPGNHPPPAPEPLPVLQTIQALQPVLNQTQTRISPFHSISQQQTRFIITNNNSNANTPVATHTLPANSLLNKPILGKSTRTARGRRGRKPKAALQQPPAAPASQTAGGAPSGTNCNVSNTITTAANTSPSSVSTTSCTAVQILSSSITAASTLDPSGPTSSVTMVTPATTLTTTSVSTPDPATHTTLGNIRTGENMSGKQFVLCFDNKGRPKEGMNMEEGGHSYVLQFDGEASGEADGMGEEGKSLVLQFKTEGEGAKGEDKGGMMSLLREWSEGKQGETQTGEKSSQGESYVLHFHTDAQDDGPSAATFSQGQETSLQLSCTPTQSLVPLDGQQVVFELGGETKMAQESEEGMQMIALIEGEGGMMGEEGTDCHAATGRMEDGRGSMEGLFQLGNGEEIVIIEVSTSSLRDGRMERGGDGEISQRREVKYESVTAEANEKTVNEVDSASNVEVQTSNEDATRNGPIPNSKEIQFSN</sequence>
<evidence type="ECO:0000256" key="11">
    <source>
        <dbReference type="PROSITE-ProRule" id="PRU00042"/>
    </source>
</evidence>
<reference evidence="14 15" key="1">
    <citation type="submission" date="2020-03" db="EMBL/GenBank/DDBJ databases">
        <title>Dissostichus mawsoni Genome sequencing and assembly.</title>
        <authorList>
            <person name="Park H."/>
        </authorList>
    </citation>
    <scope>NUCLEOTIDE SEQUENCE [LARGE SCALE GENOMIC DNA]</scope>
    <source>
        <strain evidence="14">DM0001</strain>
        <tissue evidence="14">Muscle</tissue>
    </source>
</reference>
<evidence type="ECO:0000256" key="5">
    <source>
        <dbReference type="ARBA" id="ARBA00022771"/>
    </source>
</evidence>
<keyword evidence="6" id="KW-0862">Zinc</keyword>
<dbReference type="AlphaFoldDB" id="A0A7J5XR82"/>